<comment type="caution">
    <text evidence="5">The sequence shown here is derived from an EMBL/GenBank/DDBJ whole genome shotgun (WGS) entry which is preliminary data.</text>
</comment>
<dbReference type="Gene3D" id="3.40.50.1820">
    <property type="entry name" value="alpha/beta hydrolase"/>
    <property type="match status" value="1"/>
</dbReference>
<dbReference type="Pfam" id="PF00561">
    <property type="entry name" value="Abhydrolase_1"/>
    <property type="match status" value="1"/>
</dbReference>
<dbReference type="GO" id="GO:0009086">
    <property type="term" value="P:methionine biosynthetic process"/>
    <property type="evidence" value="ECO:0007669"/>
    <property type="project" value="TreeGrafter"/>
</dbReference>
<reference evidence="5" key="1">
    <citation type="journal article" date="2014" name="Int. J. Syst. Evol. Microbiol.">
        <title>Complete genome sequence of Corynebacterium casei LMG S-19264T (=DSM 44701T), isolated from a smear-ripened cheese.</title>
        <authorList>
            <consortium name="US DOE Joint Genome Institute (JGI-PGF)"/>
            <person name="Walter F."/>
            <person name="Albersmeier A."/>
            <person name="Kalinowski J."/>
            <person name="Ruckert C."/>
        </authorList>
    </citation>
    <scope>NUCLEOTIDE SEQUENCE</scope>
    <source>
        <strain evidence="5">CGMCC 1.15958</strain>
    </source>
</reference>
<gene>
    <name evidence="5" type="ORF">GCM10011514_25300</name>
</gene>
<dbReference type="PIRSF" id="PIRSF000443">
    <property type="entry name" value="Homoser_Ac_trans"/>
    <property type="match status" value="1"/>
</dbReference>
<evidence type="ECO:0000256" key="2">
    <source>
        <dbReference type="PIRSR" id="PIRSR000443-1"/>
    </source>
</evidence>
<evidence type="ECO:0000313" key="6">
    <source>
        <dbReference type="Proteomes" id="UP000609064"/>
    </source>
</evidence>
<protein>
    <recommendedName>
        <fullName evidence="4">AB hydrolase-1 domain-containing protein</fullName>
    </recommendedName>
</protein>
<evidence type="ECO:0000256" key="3">
    <source>
        <dbReference type="SAM" id="SignalP"/>
    </source>
</evidence>
<name>A0A916YTY0_9BACT</name>
<dbReference type="EMBL" id="BMKK01000005">
    <property type="protein sequence ID" value="GGD60269.1"/>
    <property type="molecule type" value="Genomic_DNA"/>
</dbReference>
<keyword evidence="6" id="KW-1185">Reference proteome</keyword>
<dbReference type="PANTHER" id="PTHR32268:SF11">
    <property type="entry name" value="HOMOSERINE O-ACETYLTRANSFERASE"/>
    <property type="match status" value="1"/>
</dbReference>
<accession>A0A916YTY0</accession>
<dbReference type="Proteomes" id="UP000609064">
    <property type="component" value="Unassembled WGS sequence"/>
</dbReference>
<feature type="active site" description="Nucleophile" evidence="2">
    <location>
        <position position="138"/>
    </location>
</feature>
<feature type="chain" id="PRO_5036996596" description="AB hydrolase-1 domain-containing protein" evidence="3">
    <location>
        <begin position="18"/>
        <end position="327"/>
    </location>
</feature>
<feature type="active site" evidence="2">
    <location>
        <position position="281"/>
    </location>
</feature>
<evidence type="ECO:0000313" key="5">
    <source>
        <dbReference type="EMBL" id="GGD60269.1"/>
    </source>
</evidence>
<organism evidence="5 6">
    <name type="scientific">Emticicia aquatilis</name>
    <dbReference type="NCBI Taxonomy" id="1537369"/>
    <lineage>
        <taxon>Bacteria</taxon>
        <taxon>Pseudomonadati</taxon>
        <taxon>Bacteroidota</taxon>
        <taxon>Cytophagia</taxon>
        <taxon>Cytophagales</taxon>
        <taxon>Leadbetterellaceae</taxon>
        <taxon>Emticicia</taxon>
    </lineage>
</organism>
<feature type="domain" description="AB hydrolase-1" evidence="4">
    <location>
        <begin position="82"/>
        <end position="311"/>
    </location>
</feature>
<dbReference type="InterPro" id="IPR029058">
    <property type="entry name" value="AB_hydrolase_fold"/>
</dbReference>
<dbReference type="GO" id="GO:0009092">
    <property type="term" value="P:homoserine metabolic process"/>
    <property type="evidence" value="ECO:0007669"/>
    <property type="project" value="TreeGrafter"/>
</dbReference>
<proteinExistence type="predicted"/>
<keyword evidence="3" id="KW-0732">Signal</keyword>
<dbReference type="InterPro" id="IPR000073">
    <property type="entry name" value="AB_hydrolase_1"/>
</dbReference>
<reference evidence="5" key="2">
    <citation type="submission" date="2020-09" db="EMBL/GenBank/DDBJ databases">
        <authorList>
            <person name="Sun Q."/>
            <person name="Zhou Y."/>
        </authorList>
    </citation>
    <scope>NUCLEOTIDE SEQUENCE</scope>
    <source>
        <strain evidence="5">CGMCC 1.15958</strain>
    </source>
</reference>
<dbReference type="AlphaFoldDB" id="A0A916YTY0"/>
<evidence type="ECO:0000256" key="1">
    <source>
        <dbReference type="ARBA" id="ARBA00022679"/>
    </source>
</evidence>
<dbReference type="PANTHER" id="PTHR32268">
    <property type="entry name" value="HOMOSERINE O-ACETYLTRANSFERASE"/>
    <property type="match status" value="1"/>
</dbReference>
<feature type="active site" evidence="2">
    <location>
        <position position="309"/>
    </location>
</feature>
<dbReference type="GO" id="GO:0004414">
    <property type="term" value="F:homoserine O-acetyltransferase activity"/>
    <property type="evidence" value="ECO:0007669"/>
    <property type="project" value="TreeGrafter"/>
</dbReference>
<feature type="signal peptide" evidence="3">
    <location>
        <begin position="1"/>
        <end position="17"/>
    </location>
</feature>
<dbReference type="SUPFAM" id="SSF53474">
    <property type="entry name" value="alpha/beta-Hydrolases"/>
    <property type="match status" value="1"/>
</dbReference>
<dbReference type="RefSeq" id="WP_188766467.1">
    <property type="nucleotide sequence ID" value="NZ_BMKK01000005.1"/>
</dbReference>
<evidence type="ECO:0000259" key="4">
    <source>
        <dbReference type="Pfam" id="PF00561"/>
    </source>
</evidence>
<keyword evidence="1" id="KW-0808">Transferase</keyword>
<sequence length="327" mass="35947">MKKIVFLLSFISLNLFAQNAVKIATIGDFTTTKGSVIKDCKVGYLTLGTLNETKSNVILFPTYFSGKSTDIKGSAAAWVDTTKFCVILVDALGNGVSSAPSNTDNFPEISIRDMVNSQYALLTKNLAINHLYAVMGISMGGMQTFEWVAAYPDFMTKAIPIVGTPKQSYYDILLWKTEWDAIEAAGTAPEARREAMRRVAEVHNLHLFTPQYWNKSRKADDAYKAIQKAGDDYVKGNHPENWIAQIKAMLGQDIYQTSGKTLAEIPNYIKAKMLVIVATQDQMVNPMAATEFAKALNISIVELTGDCGHVATACESDKVKEAVKAFL</sequence>
<dbReference type="InterPro" id="IPR008220">
    <property type="entry name" value="HAT_MetX-like"/>
</dbReference>